<keyword evidence="2" id="KW-1185">Reference proteome</keyword>
<dbReference type="RefSeq" id="WP_101010891.1">
    <property type="nucleotide sequence ID" value="NZ_FRFC01000009.1"/>
</dbReference>
<proteinExistence type="predicted"/>
<dbReference type="EMBL" id="FRFC01000009">
    <property type="protein sequence ID" value="SHO47973.1"/>
    <property type="molecule type" value="Genomic_DNA"/>
</dbReference>
<reference evidence="2" key="1">
    <citation type="submission" date="2016-12" db="EMBL/GenBank/DDBJ databases">
        <authorList>
            <person name="Herbold C."/>
        </authorList>
    </citation>
    <scope>NUCLEOTIDE SEQUENCE [LARGE SCALE GENOMIC DNA]</scope>
</reference>
<gene>
    <name evidence="1" type="ORF">NSIN_80038</name>
</gene>
<dbReference type="AlphaFoldDB" id="A0A2H1EJA2"/>
<sequence>MDTVSEDLAKGGYVCIPYVQNTDFTLLRDNFKKSDFVDDMYFVTATFSEDGRAYFPSHSNTYLLARFKDRSQIMSQVEKCSHETPTFVFTTNDELFERFTNDNLNLVSIYYLEYGDTISDLSELGFIIAKRSRVRRAEMGDLTLSTTQIQKFTFPYEGNLIVLEVTSDNKHQADHKYCEKTRKEIQRKGIGMNTLLNLSVIERIK</sequence>
<evidence type="ECO:0000313" key="1">
    <source>
        <dbReference type="EMBL" id="SHO47973.1"/>
    </source>
</evidence>
<dbReference type="Proteomes" id="UP000232412">
    <property type="component" value="Unassembled WGS sequence"/>
</dbReference>
<organism evidence="1 2">
    <name type="scientific">Nitrosotalea sinensis</name>
    <dbReference type="NCBI Taxonomy" id="1499975"/>
    <lineage>
        <taxon>Archaea</taxon>
        <taxon>Nitrososphaerota</taxon>
        <taxon>Nitrososphaeria</taxon>
        <taxon>Nitrosotaleales</taxon>
        <taxon>Nitrosotaleaceae</taxon>
        <taxon>Nitrosotalea</taxon>
    </lineage>
</organism>
<evidence type="ECO:0000313" key="2">
    <source>
        <dbReference type="Proteomes" id="UP000232412"/>
    </source>
</evidence>
<protein>
    <submittedName>
        <fullName evidence="1">Uncharacterized protein</fullName>
    </submittedName>
</protein>
<name>A0A2H1EJA2_9ARCH</name>
<accession>A0A2H1EJA2</accession>
<dbReference type="OrthoDB" id="8197at2157"/>